<sequence>MSGRPEVADVGVLAAELLQQAREHRSRRAARTLVAGNSQRVTLIALAEGAELAEHDSPPAATLHVITGSVRLSTHDHDRLLDRGQLTAIPPERHRLTAFLDSAVLLTVALH</sequence>
<comment type="caution">
    <text evidence="1">The sequence shown here is derived from an EMBL/GenBank/DDBJ whole genome shotgun (WGS) entry which is preliminary data.</text>
</comment>
<dbReference type="EMBL" id="LQMT02000007">
    <property type="protein sequence ID" value="ONF73631.1"/>
    <property type="molecule type" value="Genomic_DNA"/>
</dbReference>
<dbReference type="Gene3D" id="2.60.120.10">
    <property type="entry name" value="Jelly Rolls"/>
    <property type="match status" value="1"/>
</dbReference>
<reference evidence="1 2" key="1">
    <citation type="submission" date="2016-12" db="EMBL/GenBank/DDBJ databases">
        <title>Amycolatopsis keratiniphila subsp. keratiniphila genome sequencing and assembly.</title>
        <authorList>
            <person name="Mayilraj S."/>
            <person name="Kaur N."/>
        </authorList>
    </citation>
    <scope>NUCLEOTIDE SEQUENCE [LARGE SCALE GENOMIC DNA]</scope>
    <source>
        <strain evidence="1 2">DSM 44409</strain>
    </source>
</reference>
<dbReference type="PANTHER" id="PTHR37694:SF1">
    <property type="entry name" value="SLR8022 PROTEIN"/>
    <property type="match status" value="1"/>
</dbReference>
<dbReference type="InterPro" id="IPR014710">
    <property type="entry name" value="RmlC-like_jellyroll"/>
</dbReference>
<evidence type="ECO:0000313" key="2">
    <source>
        <dbReference type="Proteomes" id="UP000076660"/>
    </source>
</evidence>
<proteinExistence type="predicted"/>
<gene>
    <name evidence="1" type="ORF">AVR91_0205825</name>
</gene>
<accession>A0A1W2M1A4</accession>
<organism evidence="1 2">
    <name type="scientific">Amycolatopsis keratiniphila subsp. keratiniphila</name>
    <dbReference type="NCBI Taxonomy" id="227715"/>
    <lineage>
        <taxon>Bacteria</taxon>
        <taxon>Bacillati</taxon>
        <taxon>Actinomycetota</taxon>
        <taxon>Actinomycetes</taxon>
        <taxon>Pseudonocardiales</taxon>
        <taxon>Pseudonocardiaceae</taxon>
        <taxon>Amycolatopsis</taxon>
        <taxon>Amycolatopsis japonica group</taxon>
    </lineage>
</organism>
<name>A0A1W2M1A4_9PSEU</name>
<evidence type="ECO:0000313" key="1">
    <source>
        <dbReference type="EMBL" id="ONF73631.1"/>
    </source>
</evidence>
<dbReference type="OrthoDB" id="5190473at2"/>
<dbReference type="SUPFAM" id="SSF51182">
    <property type="entry name" value="RmlC-like cupins"/>
    <property type="match status" value="1"/>
</dbReference>
<dbReference type="InterPro" id="IPR011051">
    <property type="entry name" value="RmlC_Cupin_sf"/>
</dbReference>
<evidence type="ECO:0008006" key="3">
    <source>
        <dbReference type="Google" id="ProtNLM"/>
    </source>
</evidence>
<protein>
    <recommendedName>
        <fullName evidence="3">Cupin</fullName>
    </recommendedName>
</protein>
<dbReference type="AlphaFoldDB" id="A0A1W2M1A4"/>
<dbReference type="PANTHER" id="PTHR37694">
    <property type="entry name" value="SLR8022 PROTEIN"/>
    <property type="match status" value="1"/>
</dbReference>
<dbReference type="Proteomes" id="UP000076660">
    <property type="component" value="Unassembled WGS sequence"/>
</dbReference>